<dbReference type="GO" id="GO:0060255">
    <property type="term" value="P:regulation of macromolecule metabolic process"/>
    <property type="evidence" value="ECO:0007669"/>
    <property type="project" value="UniProtKB-ARBA"/>
</dbReference>
<keyword evidence="1" id="KW-0004">4Fe-4S</keyword>
<keyword evidence="8" id="KW-1185">Reference proteome</keyword>
<protein>
    <submittedName>
        <fullName evidence="7">Uncharacterized protein</fullName>
    </submittedName>
</protein>
<dbReference type="GO" id="GO:0005524">
    <property type="term" value="F:ATP binding"/>
    <property type="evidence" value="ECO:0007669"/>
    <property type="project" value="UniProtKB-KW"/>
</dbReference>
<gene>
    <name evidence="7" type="ORF">AARE701A_LOCUS5169</name>
</gene>
<evidence type="ECO:0000256" key="4">
    <source>
        <dbReference type="ARBA" id="ARBA00023014"/>
    </source>
</evidence>
<dbReference type="InterPro" id="IPR007209">
    <property type="entry name" value="RNaseL-inhib-like_metal-bd_dom"/>
</dbReference>
<keyword evidence="1" id="KW-0408">Iron</keyword>
<dbReference type="InterPro" id="IPR017896">
    <property type="entry name" value="4Fe4S_Fe-S-bd"/>
</dbReference>
<dbReference type="PROSITE" id="PS00198">
    <property type="entry name" value="4FE4S_FER_1"/>
    <property type="match status" value="1"/>
</dbReference>
<dbReference type="EMBL" id="LR999452">
    <property type="protein sequence ID" value="CAE5963779.1"/>
    <property type="molecule type" value="Genomic_DNA"/>
</dbReference>
<reference evidence="7" key="1">
    <citation type="submission" date="2021-01" db="EMBL/GenBank/DDBJ databases">
        <authorList>
            <person name="Bezrukov I."/>
        </authorList>
    </citation>
    <scope>NUCLEOTIDE SEQUENCE</scope>
</reference>
<dbReference type="PROSITE" id="PS00211">
    <property type="entry name" value="ABC_TRANSPORTER_1"/>
    <property type="match status" value="1"/>
</dbReference>
<sequence length="604" mass="68247">MADRLTRIAIVSEDRCKPKKCRQECKKSCPVVKTGKLCIEVAPTSKTAFLSEELCIGCGICVKKCPFEAIQIINLPKDLDKDTTHRYGANGFKLHRLPVPRPGQVLGLVGTNGIGKTTALNILAGGKLKPNLGRFNTPPDWEEILTHFRGSELQSYFIRLVEENLKTAIKPQHVDHIKEFVRDNLGKKLEEMDERGMMEEICADMELNQVLEREAGQVSGGELQRFAIAAVFVTKADIYMFDEPSSYLDVRQRLKAAQVIRSLLRHDSYVIVVEHDLSVLDYLSDFVCCLYGKPGAYGVVTLPFSVREGINVFLAGFIPTENLRFRDESLTFRVSETTQESDGEVKSYARYKYPNMSKQLGDFKLEVMEGEFTDSQIIVMLGENGTGKTTFIRMLAGAFPREEGVESEIPEFNVSYKPQGLDSKRECTVRQLLHDKIRDAYTHPQFVSDVIRPLQIEQLLDQVVKTLSGGEKQRVAITLCLGKPADIYLIDEPSAHLDSEQRITASKVIKRFILHAKKTAFIVEHDFIMATYLADRVIVYEGQPAVKCIAHSPQSLLSGMNLFLSHLNITFRRDPTNFRPRINKLESIKDKEQKTAGSYYYLDD</sequence>
<dbReference type="InterPro" id="IPR034348">
    <property type="entry name" value="RLI_dom_1"/>
</dbReference>
<dbReference type="NCBIfam" id="NF009945">
    <property type="entry name" value="PRK13409.1"/>
    <property type="match status" value="1"/>
</dbReference>
<keyword evidence="4" id="KW-0411">Iron-sulfur</keyword>
<dbReference type="PRINTS" id="PR01868">
    <property type="entry name" value="ABCEFAMILY"/>
</dbReference>
<feature type="domain" description="ABC transporter" evidence="5">
    <location>
        <begin position="345"/>
        <end position="567"/>
    </location>
</feature>
<dbReference type="InterPro" id="IPR027417">
    <property type="entry name" value="P-loop_NTPase"/>
</dbReference>
<name>A0A8S1ZYB1_ARAAE</name>
<dbReference type="InterPro" id="IPR013283">
    <property type="entry name" value="RLI1"/>
</dbReference>
<dbReference type="Pfam" id="PF00005">
    <property type="entry name" value="ABC_tran"/>
    <property type="match status" value="2"/>
</dbReference>
<dbReference type="Pfam" id="PF04068">
    <property type="entry name" value="Fer4_RLI"/>
    <property type="match status" value="1"/>
</dbReference>
<evidence type="ECO:0000313" key="7">
    <source>
        <dbReference type="EMBL" id="CAE5963779.1"/>
    </source>
</evidence>
<dbReference type="SMART" id="SM00382">
    <property type="entry name" value="AAA"/>
    <property type="match status" value="2"/>
</dbReference>
<dbReference type="Proteomes" id="UP000682877">
    <property type="component" value="Chromosome 2"/>
</dbReference>
<dbReference type="FunFam" id="3.40.50.300:FF:000152">
    <property type="entry name" value="ATP-binding cassette, sub-family E, member 1"/>
    <property type="match status" value="1"/>
</dbReference>
<keyword evidence="1" id="KW-0479">Metal-binding</keyword>
<evidence type="ECO:0000256" key="1">
    <source>
        <dbReference type="ARBA" id="ARBA00022485"/>
    </source>
</evidence>
<dbReference type="CDD" id="cd03236">
    <property type="entry name" value="ABC_RNaseL_inhibitor_domain1"/>
    <property type="match status" value="1"/>
</dbReference>
<proteinExistence type="predicted"/>
<accession>A0A8S1ZYB1</accession>
<dbReference type="Pfam" id="PF00037">
    <property type="entry name" value="Fer4"/>
    <property type="match status" value="1"/>
</dbReference>
<dbReference type="AlphaFoldDB" id="A0A8S1ZYB1"/>
<dbReference type="InterPro" id="IPR017871">
    <property type="entry name" value="ABC_transporter-like_CS"/>
</dbReference>
<evidence type="ECO:0000256" key="3">
    <source>
        <dbReference type="ARBA" id="ARBA00022840"/>
    </source>
</evidence>
<keyword evidence="3" id="KW-0067">ATP-binding</keyword>
<evidence type="ECO:0000313" key="8">
    <source>
        <dbReference type="Proteomes" id="UP000682877"/>
    </source>
</evidence>
<dbReference type="GO" id="GO:0016887">
    <property type="term" value="F:ATP hydrolysis activity"/>
    <property type="evidence" value="ECO:0007669"/>
    <property type="project" value="InterPro"/>
</dbReference>
<organism evidence="7 8">
    <name type="scientific">Arabidopsis arenosa</name>
    <name type="common">Sand rock-cress</name>
    <name type="synonym">Cardaminopsis arenosa</name>
    <dbReference type="NCBI Taxonomy" id="38785"/>
    <lineage>
        <taxon>Eukaryota</taxon>
        <taxon>Viridiplantae</taxon>
        <taxon>Streptophyta</taxon>
        <taxon>Embryophyta</taxon>
        <taxon>Tracheophyta</taxon>
        <taxon>Spermatophyta</taxon>
        <taxon>Magnoliopsida</taxon>
        <taxon>eudicotyledons</taxon>
        <taxon>Gunneridae</taxon>
        <taxon>Pentapetalae</taxon>
        <taxon>rosids</taxon>
        <taxon>malvids</taxon>
        <taxon>Brassicales</taxon>
        <taxon>Brassicaceae</taxon>
        <taxon>Camelineae</taxon>
        <taxon>Arabidopsis</taxon>
    </lineage>
</organism>
<evidence type="ECO:0000256" key="2">
    <source>
        <dbReference type="ARBA" id="ARBA00022741"/>
    </source>
</evidence>
<dbReference type="GO" id="GO:0051539">
    <property type="term" value="F:4 iron, 4 sulfur cluster binding"/>
    <property type="evidence" value="ECO:0007669"/>
    <property type="project" value="UniProtKB-KW"/>
</dbReference>
<dbReference type="PANTHER" id="PTHR19248">
    <property type="entry name" value="ATP-BINDING TRANSPORT PROTEIN-RELATED"/>
    <property type="match status" value="1"/>
</dbReference>
<dbReference type="SUPFAM" id="SSF52540">
    <property type="entry name" value="P-loop containing nucleoside triphosphate hydrolases"/>
    <property type="match status" value="2"/>
</dbReference>
<dbReference type="PROSITE" id="PS51379">
    <property type="entry name" value="4FE4S_FER_2"/>
    <property type="match status" value="1"/>
</dbReference>
<dbReference type="InterPro" id="IPR003593">
    <property type="entry name" value="AAA+_ATPase"/>
</dbReference>
<dbReference type="Gene3D" id="3.40.50.300">
    <property type="entry name" value="P-loop containing nucleotide triphosphate hydrolases"/>
    <property type="match status" value="2"/>
</dbReference>
<dbReference type="FunFam" id="3.40.50.300:FF:000144">
    <property type="entry name" value="ATP-binding cassette sub-family E member 1"/>
    <property type="match status" value="1"/>
</dbReference>
<dbReference type="GO" id="GO:0006412">
    <property type="term" value="P:translation"/>
    <property type="evidence" value="ECO:0007669"/>
    <property type="project" value="UniProtKB-ARBA"/>
</dbReference>
<dbReference type="PROSITE" id="PS50893">
    <property type="entry name" value="ABC_TRANSPORTER_2"/>
    <property type="match status" value="2"/>
</dbReference>
<evidence type="ECO:0000259" key="5">
    <source>
        <dbReference type="PROSITE" id="PS50893"/>
    </source>
</evidence>
<dbReference type="GO" id="GO:0005737">
    <property type="term" value="C:cytoplasm"/>
    <property type="evidence" value="ECO:0007669"/>
    <property type="project" value="UniProtKB-ARBA"/>
</dbReference>
<evidence type="ECO:0000259" key="6">
    <source>
        <dbReference type="PROSITE" id="PS51379"/>
    </source>
</evidence>
<keyword evidence="2" id="KW-0547">Nucleotide-binding</keyword>
<dbReference type="InterPro" id="IPR017900">
    <property type="entry name" value="4Fe4S_Fe_S_CS"/>
</dbReference>
<dbReference type="InterPro" id="IPR003439">
    <property type="entry name" value="ABC_transporter-like_ATP-bd"/>
</dbReference>
<feature type="domain" description="4Fe-4S ferredoxin-type" evidence="6">
    <location>
        <begin position="46"/>
        <end position="75"/>
    </location>
</feature>
<dbReference type="SUPFAM" id="SSF54862">
    <property type="entry name" value="4Fe-4S ferredoxins"/>
    <property type="match status" value="1"/>
</dbReference>
<feature type="domain" description="ABC transporter" evidence="5">
    <location>
        <begin position="70"/>
        <end position="316"/>
    </location>
</feature>